<evidence type="ECO:0000256" key="1">
    <source>
        <dbReference type="SAM" id="Phobius"/>
    </source>
</evidence>
<dbReference type="EMBL" id="CAJJDP010000188">
    <property type="protein sequence ID" value="CAD8214644.1"/>
    <property type="molecule type" value="Genomic_DNA"/>
</dbReference>
<organism evidence="2 3">
    <name type="scientific">Paramecium octaurelia</name>
    <dbReference type="NCBI Taxonomy" id="43137"/>
    <lineage>
        <taxon>Eukaryota</taxon>
        <taxon>Sar</taxon>
        <taxon>Alveolata</taxon>
        <taxon>Ciliophora</taxon>
        <taxon>Intramacronucleata</taxon>
        <taxon>Oligohymenophorea</taxon>
        <taxon>Peniculida</taxon>
        <taxon>Parameciidae</taxon>
        <taxon>Paramecium</taxon>
    </lineage>
</organism>
<keyword evidence="3" id="KW-1185">Reference proteome</keyword>
<keyword evidence="1" id="KW-0812">Transmembrane</keyword>
<evidence type="ECO:0000313" key="2">
    <source>
        <dbReference type="EMBL" id="CAD8214644.1"/>
    </source>
</evidence>
<reference evidence="2" key="1">
    <citation type="submission" date="2021-01" db="EMBL/GenBank/DDBJ databases">
        <authorList>
            <consortium name="Genoscope - CEA"/>
            <person name="William W."/>
        </authorList>
    </citation>
    <scope>NUCLEOTIDE SEQUENCE</scope>
</reference>
<feature type="transmembrane region" description="Helical" evidence="1">
    <location>
        <begin position="20"/>
        <end position="37"/>
    </location>
</feature>
<sequence>MTERKGDRGLQYLSLNCIRFLNILNSNLQLIILVCYLKRFIISNKRRAIRSQLIQSCCLKIII</sequence>
<comment type="caution">
    <text evidence="2">The sequence shown here is derived from an EMBL/GenBank/DDBJ whole genome shotgun (WGS) entry which is preliminary data.</text>
</comment>
<dbReference type="AlphaFoldDB" id="A0A8S1YRX6"/>
<gene>
    <name evidence="2" type="ORF">POCTA_138.1.T1840024</name>
</gene>
<protein>
    <submittedName>
        <fullName evidence="2">Uncharacterized protein</fullName>
    </submittedName>
</protein>
<accession>A0A8S1YRX6</accession>
<proteinExistence type="predicted"/>
<keyword evidence="1" id="KW-0472">Membrane</keyword>
<dbReference type="Proteomes" id="UP000683925">
    <property type="component" value="Unassembled WGS sequence"/>
</dbReference>
<keyword evidence="1" id="KW-1133">Transmembrane helix</keyword>
<evidence type="ECO:0000313" key="3">
    <source>
        <dbReference type="Proteomes" id="UP000683925"/>
    </source>
</evidence>
<name>A0A8S1YRX6_PAROT</name>